<evidence type="ECO:0000256" key="9">
    <source>
        <dbReference type="ARBA" id="ARBA00029962"/>
    </source>
</evidence>
<dbReference type="InterPro" id="IPR027417">
    <property type="entry name" value="P-loop_NTPase"/>
</dbReference>
<comment type="function">
    <text evidence="11">Phosphorylation of dTMP to form dTDP in both de novo and salvage pathways of dTTP synthesis.</text>
</comment>
<name>A0ABR9MNH1_9PROT</name>
<evidence type="ECO:0000256" key="10">
    <source>
        <dbReference type="ARBA" id="ARBA00048743"/>
    </source>
</evidence>
<gene>
    <name evidence="11 13" type="primary">tmk</name>
    <name evidence="13" type="ORF">IGM82_03095</name>
</gene>
<accession>A0ABR9MNH1</accession>
<protein>
    <recommendedName>
        <fullName evidence="3 11">Thymidylate kinase</fullName>
        <ecNumber evidence="2 11">2.7.4.9</ecNumber>
    </recommendedName>
    <alternativeName>
        <fullName evidence="9 11">dTMP kinase</fullName>
    </alternativeName>
</protein>
<evidence type="ECO:0000313" key="13">
    <source>
        <dbReference type="EMBL" id="MBE1723403.1"/>
    </source>
</evidence>
<evidence type="ECO:0000256" key="5">
    <source>
        <dbReference type="ARBA" id="ARBA00022727"/>
    </source>
</evidence>
<dbReference type="GO" id="GO:0004798">
    <property type="term" value="F:dTMP kinase activity"/>
    <property type="evidence" value="ECO:0007669"/>
    <property type="project" value="UniProtKB-EC"/>
</dbReference>
<dbReference type="InterPro" id="IPR018094">
    <property type="entry name" value="Thymidylate_kinase"/>
</dbReference>
<dbReference type="InterPro" id="IPR039430">
    <property type="entry name" value="Thymidylate_kin-like_dom"/>
</dbReference>
<dbReference type="Pfam" id="PF02223">
    <property type="entry name" value="Thymidylate_kin"/>
    <property type="match status" value="1"/>
</dbReference>
<dbReference type="Proteomes" id="UP000599085">
    <property type="component" value="Unassembled WGS sequence"/>
</dbReference>
<evidence type="ECO:0000256" key="4">
    <source>
        <dbReference type="ARBA" id="ARBA00022679"/>
    </source>
</evidence>
<dbReference type="RefSeq" id="WP_192848243.1">
    <property type="nucleotide sequence ID" value="NZ_JADAQV010000001.1"/>
</dbReference>
<comment type="caution">
    <text evidence="13">The sequence shown here is derived from an EMBL/GenBank/DDBJ whole genome shotgun (WGS) entry which is preliminary data.</text>
</comment>
<comment type="catalytic activity">
    <reaction evidence="10 11">
        <text>dTMP + ATP = dTDP + ADP</text>
        <dbReference type="Rhea" id="RHEA:13517"/>
        <dbReference type="ChEBI" id="CHEBI:30616"/>
        <dbReference type="ChEBI" id="CHEBI:58369"/>
        <dbReference type="ChEBI" id="CHEBI:63528"/>
        <dbReference type="ChEBI" id="CHEBI:456216"/>
        <dbReference type="EC" id="2.7.4.9"/>
    </reaction>
</comment>
<evidence type="ECO:0000256" key="11">
    <source>
        <dbReference type="HAMAP-Rule" id="MF_00165"/>
    </source>
</evidence>
<dbReference type="Gene3D" id="3.40.50.300">
    <property type="entry name" value="P-loop containing nucleotide triphosphate hydrolases"/>
    <property type="match status" value="1"/>
</dbReference>
<dbReference type="PANTHER" id="PTHR10344">
    <property type="entry name" value="THYMIDYLATE KINASE"/>
    <property type="match status" value="1"/>
</dbReference>
<keyword evidence="7 11" id="KW-0418">Kinase</keyword>
<reference evidence="13 14" key="1">
    <citation type="submission" date="2020-09" db="EMBL/GenBank/DDBJ databases">
        <title>Bombella mellium and Bombella favum sp. nov., two novel species isolated from honey of Apis mellifera.</title>
        <authorList>
            <person name="Hilgarth M."/>
            <person name="Redwitz J."/>
            <person name="Ehrmann M.A."/>
            <person name="Vogel R.F."/>
            <person name="Jakob F."/>
        </authorList>
    </citation>
    <scope>NUCLEOTIDE SEQUENCE [LARGE SCALE GENOMIC DNA]</scope>
    <source>
        <strain evidence="13 14">MRM1</strain>
    </source>
</reference>
<dbReference type="InterPro" id="IPR018095">
    <property type="entry name" value="Thymidylate_kin_CS"/>
</dbReference>
<keyword evidence="14" id="KW-1185">Reference proteome</keyword>
<keyword evidence="6 11" id="KW-0547">Nucleotide-binding</keyword>
<evidence type="ECO:0000313" key="14">
    <source>
        <dbReference type="Proteomes" id="UP000599085"/>
    </source>
</evidence>
<sequence>MLRSKTEGVFITLEGGEGAGKSTQLARLSEQLEGAGFPVFQTREPGGTPAAEALRNLLLFGEESFCWQAEIMLHMAARADHLAKAIRPALAEGKIVLCDRFHDSTWAYQGYGIGEGRAEVLEYIRSLRQVVGGEPDVTLWLDLPCEVARQRIYRRGGKLDRYEGQQMQFHQRVRAGFQDIAEKDPARIRRVDASQSLEEVQAHLYALVRQHMAGEGAA</sequence>
<dbReference type="HAMAP" id="MF_00165">
    <property type="entry name" value="Thymidylate_kinase"/>
    <property type="match status" value="1"/>
</dbReference>
<keyword evidence="4 11" id="KW-0808">Transferase</keyword>
<evidence type="ECO:0000256" key="7">
    <source>
        <dbReference type="ARBA" id="ARBA00022777"/>
    </source>
</evidence>
<comment type="similarity">
    <text evidence="1 11">Belongs to the thymidylate kinase family.</text>
</comment>
<dbReference type="NCBIfam" id="TIGR00041">
    <property type="entry name" value="DTMP_kinase"/>
    <property type="match status" value="1"/>
</dbReference>
<proteinExistence type="inferred from homology"/>
<evidence type="ECO:0000256" key="6">
    <source>
        <dbReference type="ARBA" id="ARBA00022741"/>
    </source>
</evidence>
<dbReference type="PANTHER" id="PTHR10344:SF4">
    <property type="entry name" value="UMP-CMP KINASE 2, MITOCHONDRIAL"/>
    <property type="match status" value="1"/>
</dbReference>
<dbReference type="SUPFAM" id="SSF52540">
    <property type="entry name" value="P-loop containing nucleoside triphosphate hydrolases"/>
    <property type="match status" value="1"/>
</dbReference>
<dbReference type="CDD" id="cd01672">
    <property type="entry name" value="TMPK"/>
    <property type="match status" value="1"/>
</dbReference>
<evidence type="ECO:0000256" key="8">
    <source>
        <dbReference type="ARBA" id="ARBA00022840"/>
    </source>
</evidence>
<evidence type="ECO:0000256" key="2">
    <source>
        <dbReference type="ARBA" id="ARBA00012980"/>
    </source>
</evidence>
<feature type="domain" description="Thymidylate kinase-like" evidence="12">
    <location>
        <begin position="13"/>
        <end position="202"/>
    </location>
</feature>
<dbReference type="EC" id="2.7.4.9" evidence="2 11"/>
<evidence type="ECO:0000256" key="3">
    <source>
        <dbReference type="ARBA" id="ARBA00017144"/>
    </source>
</evidence>
<evidence type="ECO:0000256" key="1">
    <source>
        <dbReference type="ARBA" id="ARBA00009776"/>
    </source>
</evidence>
<dbReference type="EMBL" id="JADAQV010000001">
    <property type="protein sequence ID" value="MBE1723403.1"/>
    <property type="molecule type" value="Genomic_DNA"/>
</dbReference>
<feature type="binding site" evidence="11">
    <location>
        <begin position="15"/>
        <end position="22"/>
    </location>
    <ligand>
        <name>ATP</name>
        <dbReference type="ChEBI" id="CHEBI:30616"/>
    </ligand>
</feature>
<evidence type="ECO:0000259" key="12">
    <source>
        <dbReference type="Pfam" id="PF02223"/>
    </source>
</evidence>
<keyword evidence="8 11" id="KW-0067">ATP-binding</keyword>
<keyword evidence="5 11" id="KW-0545">Nucleotide biosynthesis</keyword>
<organism evidence="13 14">
    <name type="scientific">Bombella apis</name>
    <dbReference type="NCBI Taxonomy" id="1785988"/>
    <lineage>
        <taxon>Bacteria</taxon>
        <taxon>Pseudomonadati</taxon>
        <taxon>Pseudomonadota</taxon>
        <taxon>Alphaproteobacteria</taxon>
        <taxon>Acetobacterales</taxon>
        <taxon>Acetobacteraceae</taxon>
        <taxon>Bombella</taxon>
    </lineage>
</organism>
<dbReference type="PROSITE" id="PS01331">
    <property type="entry name" value="THYMIDYLATE_KINASE"/>
    <property type="match status" value="1"/>
</dbReference>